<reference evidence="2" key="1">
    <citation type="submission" date="2025-08" db="UniProtKB">
        <authorList>
            <consortium name="Ensembl"/>
        </authorList>
    </citation>
    <scope>IDENTIFICATION</scope>
</reference>
<dbReference type="AlphaFoldDB" id="A0A3B3C2T2"/>
<dbReference type="GO" id="GO:1990782">
    <property type="term" value="F:protein tyrosine kinase binding"/>
    <property type="evidence" value="ECO:0007669"/>
    <property type="project" value="TreeGrafter"/>
</dbReference>
<dbReference type="Proteomes" id="UP000261560">
    <property type="component" value="Unplaced"/>
</dbReference>
<dbReference type="SUPFAM" id="SSF48726">
    <property type="entry name" value="Immunoglobulin"/>
    <property type="match status" value="1"/>
</dbReference>
<dbReference type="GeneTree" id="ENSGT00970000193439"/>
<evidence type="ECO:0008006" key="4">
    <source>
        <dbReference type="Google" id="ProtNLM"/>
    </source>
</evidence>
<evidence type="ECO:0000313" key="2">
    <source>
        <dbReference type="Ensembl" id="ENSOMEP00000012130.1"/>
    </source>
</evidence>
<dbReference type="OMA" id="CKENSMR"/>
<proteinExistence type="predicted"/>
<feature type="transmembrane region" description="Helical" evidence="1">
    <location>
        <begin position="98"/>
        <end position="120"/>
    </location>
</feature>
<organism evidence="2 3">
    <name type="scientific">Oryzias melastigma</name>
    <name type="common">Marine medaka</name>
    <dbReference type="NCBI Taxonomy" id="30732"/>
    <lineage>
        <taxon>Eukaryota</taxon>
        <taxon>Metazoa</taxon>
        <taxon>Chordata</taxon>
        <taxon>Craniata</taxon>
        <taxon>Vertebrata</taxon>
        <taxon>Euteleostomi</taxon>
        <taxon>Actinopterygii</taxon>
        <taxon>Neopterygii</taxon>
        <taxon>Teleostei</taxon>
        <taxon>Neoteleostei</taxon>
        <taxon>Acanthomorphata</taxon>
        <taxon>Ovalentaria</taxon>
        <taxon>Atherinomorphae</taxon>
        <taxon>Beloniformes</taxon>
        <taxon>Adrianichthyidae</taxon>
        <taxon>Oryziinae</taxon>
        <taxon>Oryzias</taxon>
    </lineage>
</organism>
<evidence type="ECO:0000313" key="3">
    <source>
        <dbReference type="Proteomes" id="UP000261560"/>
    </source>
</evidence>
<keyword evidence="1" id="KW-1133">Transmembrane helix</keyword>
<dbReference type="PANTHER" id="PTHR11422:SF5">
    <property type="entry name" value="DIVERSE IMMUNOGLOBULIN DOMAIN-CONTAINING PROTEIN 1.1 ISOFORM X1-RELATED"/>
    <property type="match status" value="1"/>
</dbReference>
<dbReference type="STRING" id="30732.ENSOMEP00000012130"/>
<dbReference type="GO" id="GO:0042289">
    <property type="term" value="F:MHC class II protein binding"/>
    <property type="evidence" value="ECO:0007669"/>
    <property type="project" value="TreeGrafter"/>
</dbReference>
<dbReference type="GO" id="GO:0045121">
    <property type="term" value="C:membrane raft"/>
    <property type="evidence" value="ECO:0007669"/>
    <property type="project" value="TreeGrafter"/>
</dbReference>
<keyword evidence="3" id="KW-1185">Reference proteome</keyword>
<keyword evidence="1" id="KW-0812">Transmembrane</keyword>
<dbReference type="Gene3D" id="2.60.40.10">
    <property type="entry name" value="Immunoglobulins"/>
    <property type="match status" value="1"/>
</dbReference>
<name>A0A3B3C2T2_ORYME</name>
<reference evidence="2" key="2">
    <citation type="submission" date="2025-09" db="UniProtKB">
        <authorList>
            <consortium name="Ensembl"/>
        </authorList>
    </citation>
    <scope>IDENTIFICATION</scope>
</reference>
<feature type="transmembrane region" description="Helical" evidence="1">
    <location>
        <begin position="215"/>
        <end position="234"/>
    </location>
</feature>
<sequence length="238" mass="27088">TTEKCRPLSLAGFQVNFVRHFRREGEDILLSCGFAECSDQCPSVFWMYRRNFIDDYTSPEIISFQGKINQSLPRASRMSVTSNCSLLIRNLHSEDAGLYGFGLAEFLEILIFVFLFIFLVSSSPSNVAERVDLTCSLKSPRGLDDCSPGRLIWLDETGTELSGKNAEFEVNPHKQCVSVLTVKRQSGNSKKFTCKFVEDDQVMIDLVYILTGKTFHPFGVLLLQTIYHLLYHLFQRSK</sequence>
<dbReference type="GO" id="GO:0035723">
    <property type="term" value="P:interleukin-15-mediated signaling pathway"/>
    <property type="evidence" value="ECO:0007669"/>
    <property type="project" value="TreeGrafter"/>
</dbReference>
<accession>A0A3B3C2T2</accession>
<keyword evidence="1" id="KW-0472">Membrane</keyword>
<dbReference type="PaxDb" id="30732-ENSOMEP00000012130"/>
<dbReference type="InterPro" id="IPR036179">
    <property type="entry name" value="Ig-like_dom_sf"/>
</dbReference>
<dbReference type="GO" id="GO:0070374">
    <property type="term" value="P:positive regulation of ERK1 and ERK2 cascade"/>
    <property type="evidence" value="ECO:0007669"/>
    <property type="project" value="TreeGrafter"/>
</dbReference>
<dbReference type="Ensembl" id="ENSOMET00000032582.1">
    <property type="protein sequence ID" value="ENSOMEP00000012130.1"/>
    <property type="gene ID" value="ENSOMEG00000013493.1"/>
</dbReference>
<protein>
    <recommendedName>
        <fullName evidence="4">Ig-like domain-containing protein</fullName>
    </recommendedName>
</protein>
<dbReference type="PANTHER" id="PTHR11422">
    <property type="entry name" value="T-CELL SURFACE GLYCOPROTEIN CD4"/>
    <property type="match status" value="1"/>
</dbReference>
<evidence type="ECO:0000256" key="1">
    <source>
        <dbReference type="SAM" id="Phobius"/>
    </source>
</evidence>
<dbReference type="InterPro" id="IPR013783">
    <property type="entry name" value="Ig-like_fold"/>
</dbReference>
<dbReference type="GO" id="GO:0042110">
    <property type="term" value="P:T cell activation"/>
    <property type="evidence" value="ECO:0007669"/>
    <property type="project" value="TreeGrafter"/>
</dbReference>
<dbReference type="GO" id="GO:0009897">
    <property type="term" value="C:external side of plasma membrane"/>
    <property type="evidence" value="ECO:0007669"/>
    <property type="project" value="TreeGrafter"/>
</dbReference>